<reference evidence="9 10" key="1">
    <citation type="submission" date="2024-08" db="EMBL/GenBank/DDBJ databases">
        <authorList>
            <person name="Cucini C."/>
            <person name="Frati F."/>
        </authorList>
    </citation>
    <scope>NUCLEOTIDE SEQUENCE [LARGE SCALE GENOMIC DNA]</scope>
</reference>
<keyword evidence="10" id="KW-1185">Reference proteome</keyword>
<evidence type="ECO:0008006" key="11">
    <source>
        <dbReference type="Google" id="ProtNLM"/>
    </source>
</evidence>
<dbReference type="PANTHER" id="PTHR24302:SF15">
    <property type="entry name" value="FATTY-ACID PEROXYGENASE"/>
    <property type="match status" value="1"/>
</dbReference>
<dbReference type="InterPro" id="IPR002401">
    <property type="entry name" value="Cyt_P450_E_grp-I"/>
</dbReference>
<evidence type="ECO:0000256" key="6">
    <source>
        <dbReference type="ARBA" id="ARBA00023033"/>
    </source>
</evidence>
<dbReference type="PANTHER" id="PTHR24302">
    <property type="entry name" value="CYTOCHROME P450 FAMILY 3"/>
    <property type="match status" value="1"/>
</dbReference>
<evidence type="ECO:0000256" key="8">
    <source>
        <dbReference type="RuleBase" id="RU000461"/>
    </source>
</evidence>
<accession>A0ABP1QSB8</accession>
<dbReference type="EMBL" id="CAXLJM020000046">
    <property type="protein sequence ID" value="CAL8110948.1"/>
    <property type="molecule type" value="Genomic_DNA"/>
</dbReference>
<protein>
    <recommendedName>
        <fullName evidence="11">Cytochrome P450</fullName>
    </recommendedName>
</protein>
<sequence length="512" mass="59430">MWLLILLYALLAIVLLIVGLITYARWNFGTLEKQGFTVVKPDHFLLGSAALTFEKPGGLLDIELMKKYGPVFGLYEGREPQIFICDADLIKKITVKDSDHFDSKRALDFGDPVFNELLDFQPLEKWRIMRSMFMPTVNSSLRLRNSNPAMNAAIADYISDIKDKIAKSGKNKVEKYALNENIYATVTEIIARSQFSISIGKSDFSNRIVQIIKTLMTPPGAEDSSLAIYTYAFPFVKKFLPNTMINPEPLKEFVSIIKQLMNERRKQGRQMEENKNFVDFCIEWYDNLDDPEWKKNNITESTIWNFGLIAFMAGQDQISLILPVMMLYVSENPELEKKLHDEIDKVFSKTNGKIEHETLFDFPLVTSCIYEASRLYPFFFRNERVCTKDWEDKERGIQIKKGQVVQISIWGTSRNPEYFEDPEEFKAERFLAKNKDKINPYAYTSFGSGPRNCIGKKYAMEMMLLLVVQLMREFRFVRRSDTELKFIPAGPFFGMHEPIYFDVVSRNEKNEE</sequence>
<dbReference type="Proteomes" id="UP001642540">
    <property type="component" value="Unassembled WGS sequence"/>
</dbReference>
<dbReference type="InterPro" id="IPR036396">
    <property type="entry name" value="Cyt_P450_sf"/>
</dbReference>
<dbReference type="Gene3D" id="1.10.630.10">
    <property type="entry name" value="Cytochrome P450"/>
    <property type="match status" value="1"/>
</dbReference>
<dbReference type="SUPFAM" id="SSF48264">
    <property type="entry name" value="Cytochrome P450"/>
    <property type="match status" value="1"/>
</dbReference>
<proteinExistence type="inferred from homology"/>
<evidence type="ECO:0000256" key="7">
    <source>
        <dbReference type="ARBA" id="ARBA00043906"/>
    </source>
</evidence>
<dbReference type="PROSITE" id="PS00086">
    <property type="entry name" value="CYTOCHROME_P450"/>
    <property type="match status" value="1"/>
</dbReference>
<gene>
    <name evidence="9" type="ORF">ODALV1_LOCUS14583</name>
</gene>
<keyword evidence="3 8" id="KW-0479">Metal-binding</keyword>
<keyword evidence="2 8" id="KW-0349">Heme</keyword>
<evidence type="ECO:0000256" key="5">
    <source>
        <dbReference type="ARBA" id="ARBA00023004"/>
    </source>
</evidence>
<dbReference type="InterPro" id="IPR050705">
    <property type="entry name" value="Cytochrome_P450_3A"/>
</dbReference>
<evidence type="ECO:0000313" key="10">
    <source>
        <dbReference type="Proteomes" id="UP001642540"/>
    </source>
</evidence>
<comment type="function">
    <text evidence="7">Cytochromes P450 are a group of heme-thiolate monooxygenases. They oxidize a variety of structurally unrelated compounds, including steroids, fatty acids, and xenobiotics.</text>
</comment>
<organism evidence="9 10">
    <name type="scientific">Orchesella dallaii</name>
    <dbReference type="NCBI Taxonomy" id="48710"/>
    <lineage>
        <taxon>Eukaryota</taxon>
        <taxon>Metazoa</taxon>
        <taxon>Ecdysozoa</taxon>
        <taxon>Arthropoda</taxon>
        <taxon>Hexapoda</taxon>
        <taxon>Collembola</taxon>
        <taxon>Entomobryomorpha</taxon>
        <taxon>Entomobryoidea</taxon>
        <taxon>Orchesellidae</taxon>
        <taxon>Orchesellinae</taxon>
        <taxon>Orchesella</taxon>
    </lineage>
</organism>
<comment type="similarity">
    <text evidence="1 8">Belongs to the cytochrome P450 family.</text>
</comment>
<evidence type="ECO:0000313" key="9">
    <source>
        <dbReference type="EMBL" id="CAL8110948.1"/>
    </source>
</evidence>
<keyword evidence="5 8" id="KW-0408">Iron</keyword>
<name>A0ABP1QSB8_9HEXA</name>
<keyword evidence="6 8" id="KW-0503">Monooxygenase</keyword>
<dbReference type="Pfam" id="PF00067">
    <property type="entry name" value="p450"/>
    <property type="match status" value="1"/>
</dbReference>
<evidence type="ECO:0000256" key="4">
    <source>
        <dbReference type="ARBA" id="ARBA00023002"/>
    </source>
</evidence>
<dbReference type="InterPro" id="IPR017972">
    <property type="entry name" value="Cyt_P450_CS"/>
</dbReference>
<dbReference type="InterPro" id="IPR001128">
    <property type="entry name" value="Cyt_P450"/>
</dbReference>
<evidence type="ECO:0000256" key="1">
    <source>
        <dbReference type="ARBA" id="ARBA00010617"/>
    </source>
</evidence>
<evidence type="ECO:0000256" key="3">
    <source>
        <dbReference type="ARBA" id="ARBA00022723"/>
    </source>
</evidence>
<keyword evidence="4 8" id="KW-0560">Oxidoreductase</keyword>
<comment type="caution">
    <text evidence="9">The sequence shown here is derived from an EMBL/GenBank/DDBJ whole genome shotgun (WGS) entry which is preliminary data.</text>
</comment>
<evidence type="ECO:0000256" key="2">
    <source>
        <dbReference type="ARBA" id="ARBA00022617"/>
    </source>
</evidence>
<dbReference type="PRINTS" id="PR00463">
    <property type="entry name" value="EP450I"/>
</dbReference>